<feature type="chain" id="PRO_5044818048" evidence="1">
    <location>
        <begin position="25"/>
        <end position="182"/>
    </location>
</feature>
<organism evidence="2 3">
    <name type="scientific">Ilex paraguariensis</name>
    <name type="common">yerba mate</name>
    <dbReference type="NCBI Taxonomy" id="185542"/>
    <lineage>
        <taxon>Eukaryota</taxon>
        <taxon>Viridiplantae</taxon>
        <taxon>Streptophyta</taxon>
        <taxon>Embryophyta</taxon>
        <taxon>Tracheophyta</taxon>
        <taxon>Spermatophyta</taxon>
        <taxon>Magnoliopsida</taxon>
        <taxon>eudicotyledons</taxon>
        <taxon>Gunneridae</taxon>
        <taxon>Pentapetalae</taxon>
        <taxon>asterids</taxon>
        <taxon>campanulids</taxon>
        <taxon>Aquifoliales</taxon>
        <taxon>Aquifoliaceae</taxon>
        <taxon>Ilex</taxon>
    </lineage>
</organism>
<proteinExistence type="predicted"/>
<keyword evidence="3" id="KW-1185">Reference proteome</keyword>
<feature type="signal peptide" evidence="1">
    <location>
        <begin position="1"/>
        <end position="24"/>
    </location>
</feature>
<evidence type="ECO:0000256" key="1">
    <source>
        <dbReference type="SAM" id="SignalP"/>
    </source>
</evidence>
<gene>
    <name evidence="2" type="ORF">ILEXP_LOCUS1863</name>
</gene>
<reference evidence="2 3" key="1">
    <citation type="submission" date="2024-02" db="EMBL/GenBank/DDBJ databases">
        <authorList>
            <person name="Vignale AGUSTIN F."/>
            <person name="Sosa J E."/>
            <person name="Modenutti C."/>
        </authorList>
    </citation>
    <scope>NUCLEOTIDE SEQUENCE [LARGE SCALE GENOMIC DNA]</scope>
</reference>
<name>A0ABC8QX89_9AQUA</name>
<comment type="caution">
    <text evidence="2">The sequence shown here is derived from an EMBL/GenBank/DDBJ whole genome shotgun (WGS) entry which is preliminary data.</text>
</comment>
<evidence type="ECO:0000313" key="3">
    <source>
        <dbReference type="Proteomes" id="UP001642360"/>
    </source>
</evidence>
<sequence length="182" mass="20349">MSTLSTFLILDLVCLLSLLFHCHSREATDSKLQNGAVNVSELRSKESSFADMFDRALNKEFNDTNEQSEATDPGSFNNSVAGQQVFTPGPKIQFFLLDKTCAVAYEILTHGTIGGYVASLRRGHELMWRDRPTLAWQWPRKVTNNHSKWSTPQRGEEAHTDVVGQAHPRVAMVTGKTDIARV</sequence>
<accession>A0ABC8QX89</accession>
<protein>
    <submittedName>
        <fullName evidence="2">Uncharacterized protein</fullName>
    </submittedName>
</protein>
<dbReference type="EMBL" id="CAUOFW020000670">
    <property type="protein sequence ID" value="CAK9134938.1"/>
    <property type="molecule type" value="Genomic_DNA"/>
</dbReference>
<evidence type="ECO:0000313" key="2">
    <source>
        <dbReference type="EMBL" id="CAK9134938.1"/>
    </source>
</evidence>
<keyword evidence="1" id="KW-0732">Signal</keyword>
<dbReference type="Proteomes" id="UP001642360">
    <property type="component" value="Unassembled WGS sequence"/>
</dbReference>
<dbReference type="AlphaFoldDB" id="A0ABC8QX89"/>